<dbReference type="PANTHER" id="PTHR45835:SF99">
    <property type="entry name" value="CHROMO DOMAIN-CONTAINING PROTEIN-RELATED"/>
    <property type="match status" value="1"/>
</dbReference>
<comment type="caution">
    <text evidence="2">The sequence shown here is derived from an EMBL/GenBank/DDBJ whole genome shotgun (WGS) entry which is preliminary data.</text>
</comment>
<evidence type="ECO:0000313" key="3">
    <source>
        <dbReference type="Proteomes" id="UP000325315"/>
    </source>
</evidence>
<dbReference type="OrthoDB" id="1738613at2759"/>
<dbReference type="GO" id="GO:0003676">
    <property type="term" value="F:nucleic acid binding"/>
    <property type="evidence" value="ECO:0007669"/>
    <property type="project" value="InterPro"/>
</dbReference>
<sequence length="325" mass="38192">MYWWLGMKCEISKFVSRCLICQQVKAEHQVASGLLQPVTIPKWKWERVTMDFVSGLPVTPRKKDSIWVIVDRLTKSAHFIPVRVDYSLEKLAELYVSKIVRLHGVPSSIISDRNSRFTSRFWNKLYEAFIQRIIRRQMGRQSNIKMAPFEALYGIKCRTPLFWTELSESKLVGIDLIREATDKVQVIQDCLKAASDCQTLYADLERKDIKFVVRDRVLCFGKTGKLIPRFIGPYKIIERASHVAYKLVLPLELEKIHNVFHVLMLKRYRSDPSHIISPYKVESQHDLSYFEESIKILAREIKELRNKRVSLVKFLWNHHRVEEAT</sequence>
<dbReference type="Proteomes" id="UP000325315">
    <property type="component" value="Unassembled WGS sequence"/>
</dbReference>
<dbReference type="AlphaFoldDB" id="A0A5B6VQ84"/>
<reference evidence="3" key="1">
    <citation type="journal article" date="2019" name="Plant Biotechnol. J.">
        <title>Genome sequencing of the Australian wild diploid species Gossypium australe highlights disease resistance and delayed gland morphogenesis.</title>
        <authorList>
            <person name="Cai Y."/>
            <person name="Cai X."/>
            <person name="Wang Q."/>
            <person name="Wang P."/>
            <person name="Zhang Y."/>
            <person name="Cai C."/>
            <person name="Xu Y."/>
            <person name="Wang K."/>
            <person name="Zhou Z."/>
            <person name="Wang C."/>
            <person name="Geng S."/>
            <person name="Li B."/>
            <person name="Dong Q."/>
            <person name="Hou Y."/>
            <person name="Wang H."/>
            <person name="Ai P."/>
            <person name="Liu Z."/>
            <person name="Yi F."/>
            <person name="Sun M."/>
            <person name="An G."/>
            <person name="Cheng J."/>
            <person name="Zhang Y."/>
            <person name="Shi Q."/>
            <person name="Xie Y."/>
            <person name="Shi X."/>
            <person name="Chang Y."/>
            <person name="Huang F."/>
            <person name="Chen Y."/>
            <person name="Hong S."/>
            <person name="Mi L."/>
            <person name="Sun Q."/>
            <person name="Zhang L."/>
            <person name="Zhou B."/>
            <person name="Peng R."/>
            <person name="Zhang X."/>
            <person name="Liu F."/>
        </authorList>
    </citation>
    <scope>NUCLEOTIDE SEQUENCE [LARGE SCALE GENOMIC DNA]</scope>
    <source>
        <strain evidence="3">cv. PA1801</strain>
    </source>
</reference>
<keyword evidence="3" id="KW-1185">Reference proteome</keyword>
<dbReference type="EMBL" id="SMMG02000006">
    <property type="protein sequence ID" value="KAA3471218.1"/>
    <property type="molecule type" value="Genomic_DNA"/>
</dbReference>
<dbReference type="PANTHER" id="PTHR45835">
    <property type="entry name" value="YALI0A06105P"/>
    <property type="match status" value="1"/>
</dbReference>
<proteinExistence type="predicted"/>
<name>A0A5B6VQ84_9ROSI</name>
<dbReference type="Gene3D" id="3.30.420.10">
    <property type="entry name" value="Ribonuclease H-like superfamily/Ribonuclease H"/>
    <property type="match status" value="1"/>
</dbReference>
<feature type="domain" description="Integrase catalytic" evidence="1">
    <location>
        <begin position="37"/>
        <end position="132"/>
    </location>
</feature>
<evidence type="ECO:0000313" key="2">
    <source>
        <dbReference type="EMBL" id="KAA3471218.1"/>
    </source>
</evidence>
<dbReference type="InterPro" id="IPR056924">
    <property type="entry name" value="SH3_Tf2-1"/>
</dbReference>
<dbReference type="InterPro" id="IPR001584">
    <property type="entry name" value="Integrase_cat-core"/>
</dbReference>
<dbReference type="InterPro" id="IPR036397">
    <property type="entry name" value="RNaseH_sf"/>
</dbReference>
<dbReference type="SUPFAM" id="SSF53098">
    <property type="entry name" value="Ribonuclease H-like"/>
    <property type="match status" value="1"/>
</dbReference>
<organism evidence="2 3">
    <name type="scientific">Gossypium australe</name>
    <dbReference type="NCBI Taxonomy" id="47621"/>
    <lineage>
        <taxon>Eukaryota</taxon>
        <taxon>Viridiplantae</taxon>
        <taxon>Streptophyta</taxon>
        <taxon>Embryophyta</taxon>
        <taxon>Tracheophyta</taxon>
        <taxon>Spermatophyta</taxon>
        <taxon>Magnoliopsida</taxon>
        <taxon>eudicotyledons</taxon>
        <taxon>Gunneridae</taxon>
        <taxon>Pentapetalae</taxon>
        <taxon>rosids</taxon>
        <taxon>malvids</taxon>
        <taxon>Malvales</taxon>
        <taxon>Malvaceae</taxon>
        <taxon>Malvoideae</taxon>
        <taxon>Gossypium</taxon>
    </lineage>
</organism>
<protein>
    <submittedName>
        <fullName evidence="2">DNA/RNA polymerases superfamily protein</fullName>
    </submittedName>
</protein>
<evidence type="ECO:0000259" key="1">
    <source>
        <dbReference type="PROSITE" id="PS50994"/>
    </source>
</evidence>
<dbReference type="GO" id="GO:0015074">
    <property type="term" value="P:DNA integration"/>
    <property type="evidence" value="ECO:0007669"/>
    <property type="project" value="InterPro"/>
</dbReference>
<accession>A0A5B6VQ84</accession>
<gene>
    <name evidence="2" type="ORF">EPI10_016859</name>
</gene>
<dbReference type="InterPro" id="IPR012337">
    <property type="entry name" value="RNaseH-like_sf"/>
</dbReference>
<dbReference type="PROSITE" id="PS50994">
    <property type="entry name" value="INTEGRASE"/>
    <property type="match status" value="1"/>
</dbReference>
<dbReference type="Pfam" id="PF24626">
    <property type="entry name" value="SH3_Tf2-1"/>
    <property type="match status" value="1"/>
</dbReference>